<dbReference type="STRING" id="282301.A0A267H106"/>
<gene>
    <name evidence="10" type="ORF">BOX15_Mlig001825g2</name>
</gene>
<dbReference type="InterPro" id="IPR050350">
    <property type="entry name" value="Compl-Cell_Adhes-Reg"/>
</dbReference>
<protein>
    <recommendedName>
        <fullName evidence="12">WSC domain-containing protein</fullName>
    </recommendedName>
</protein>
<accession>A0A267H106</accession>
<dbReference type="Proteomes" id="UP000215902">
    <property type="component" value="Unassembled WGS sequence"/>
</dbReference>
<feature type="domain" description="WSC" evidence="9">
    <location>
        <begin position="489"/>
        <end position="599"/>
    </location>
</feature>
<dbReference type="PANTHER" id="PTHR19325">
    <property type="entry name" value="COMPLEMENT COMPONENT-RELATED SUSHI DOMAIN-CONTAINING"/>
    <property type="match status" value="1"/>
</dbReference>
<evidence type="ECO:0000256" key="4">
    <source>
        <dbReference type="ARBA" id="ARBA00023157"/>
    </source>
</evidence>
<evidence type="ECO:0000313" key="11">
    <source>
        <dbReference type="Proteomes" id="UP000215902"/>
    </source>
</evidence>
<comment type="caution">
    <text evidence="6">Lacks conserved residue(s) required for the propagation of feature annotation.</text>
</comment>
<keyword evidence="4" id="KW-1015">Disulfide bond</keyword>
<feature type="domain" description="Sushi" evidence="8">
    <location>
        <begin position="1993"/>
        <end position="2078"/>
    </location>
</feature>
<evidence type="ECO:0000256" key="5">
    <source>
        <dbReference type="ARBA" id="ARBA00023180"/>
    </source>
</evidence>
<dbReference type="SUPFAM" id="SSF57535">
    <property type="entry name" value="Complement control module/SCR domain"/>
    <property type="match status" value="6"/>
</dbReference>
<feature type="domain" description="WSC" evidence="9">
    <location>
        <begin position="775"/>
        <end position="865"/>
    </location>
</feature>
<sequence>MADGEPVVPPKQVNETCDFGWFHVNGTCFQLTAMAMTYAEAKAFCNYFNATLAAPESPLVLQELNKARKFYGYGRFGGASQGYGFWVGVADRTGINQFDSANGAPVTHLPLACDLALSQLDFRSQDSKLNCFEAFTGSDQYSSDLAMAANCSVYTRLVSSSSNGSSDGDQVKSQVDYRLQNCNEPLAGALCEKPPSKPVYYGCYDINWKGLTGESLPESDQWLHVRQCLSVCLASFKEFAALTPDRCVCLDQSQLLNSVFVQRVDTEICSSTCLGNRYQSCGRSGASLNFTQITTSVYRIDPQLQQLSATSCLELFKRGIYRSGYYIVNDERQFCYLADNSTACSSGFAFNGSCYEFVSQLVPFEVAKNSCTVRGGHLASFPTPEHLDFLTSILSGSYWLTNASHWWLGLTDPRGLKAPMWLNGRLYLDSYSLRSNSHYLLVRAENFTVKDVALNYTGGVSGSGIKAQDGLFVDADTSKIVGAFACQVNKKDPGCLLKQWNPDVNNVSSRTFVSSFMTLSMCRYLCFSADFQYSSVSNRTCMCISQLDKVFGNATAVNYLRTPDNENGTVSVNCDLPCPGNEDQFCGSSSGYWNVHFTDILAAENCSVLYANDIHFRSTYKLYNSSAADHYYAECGFTDETPCPNAWYAFNGACFATGNASVSDLEAWQFCLDNNSLPATFRTNMDYDFVRNLTSLLPYHAKFNPWLLGYAKLNQQQTQSPVISAAGDFVLYSGEPGAVQQSPYESGTFARYYFNNGSVYPSKDSWSSTPLCLIPYAFVSCSPVSDPNSTVHMPLPIAGTHLPQQCLQMCRTAGYKYAGLASSQCKCTNSSLSGGALSQCRQNCDKVQFSSCGSASGKFSWYDTEIVKNGIASSCHDILNLFMQTEGPQRLQIRETGALYTATCFDYELNETAEYLSSGKKLTVTFDNETVVIGYILKDYDEKIRSDVKLEFKNWVLLDSSVTATAFYKQNYPELGTFFMPKMVLLPMPVLTRSTVGVRTEWTSRFTNKAKLQLIGYSYSSFNVTNSYIGCHYLQEDILVPDTIMPYLGPHGAQAASANESACIEACKEWGLPYAMMQQRPSDLLNGQEASNYEHCGSTKWNYVPQMNICVTVHKNIKLANTSILTSHSSGVYFYSAAARELCQEIGGSLFALSDSDIELSQFFFKQLNRVHRDPWVFLFSNPDNKVRAFFSGHSGTVSLFSLGDSASVNLKIDASVLKLVREISYPVICQKPENRSTYSSLVASAVYSEKCFCAVNYAYYGRALTEDVCSTSCTENLAECRNFAARVHRTWNLACFNIPVVMNATLVGPVPPYKRVGEFIQFDCAFGYEFLPEVADARNYTCDQTGKYVYVTSSGWHYEKEVDSCVLKRCPVLTNTTLSLSSTELSASGTWTSTSQNYPDVFYYYDSSDPYCNAFNYTVISHCADGFLPEAERILTCLDSKNWSNSLPSCYRKSCSAPPEIPNAYIDLQFNNSAASPWSYMDYVVYKTVPGYEFFYVPGSTDGLTEWRSVCLENASWAYIPTPERIYCKLSDQNLTAIANVTVLNLTGRRYQDNASLVCFNSTTHEFSLRNDELQFDITCMADKRWTDEIAGVWIAGCRIKMCPSPTIPTVPYQIVRESSNVSQNLAIITTVPPVTGAQTVFTELGVACLEGFWRPASAPAAIICQASKNWTSFEGCIRHACTEPPTVEHSIIGRNYSNLPEERFRLYDTTYYDSEPGYRFSVVERNWHFASCLWNSTSNTTYWTEVYRMELRKCSAPSVVTTTYTIPKWNSTTNIRLNQTKTVQLTVLPSNLSLDCFTWNNISCEEGHYEPNGIDSIQCEPLGYSVQWSAYSNCIRRNCSQPPSVSNASVYSAVRQNGGSSNPALGDWRLYDFALYRTEPGFQFAEVNGSTWLSLCEWDAGSERTRWTDVLPVIRIQCAWTRAQLQALPKVAATFFATPGDLYSDQVQLKCSNSTTEEFILKPTVVESLVVCQANGTWTNESTWQSGCQDKKCPVPATPVSTAYSTRTFNISNGETGHVSLTVPRGFLSPAISASVNVFTVLQLSCPEGHKLPVGSPSEISCLPSKAWSAYQLCERYQCTDPPVLSHASNQSSFQNNPAENWRVYDWIEYATDPGYRFSVLNVTNWIAICQFNSSTTSAHWSEIFPVERVPCNATRSDLLSLPMISVTFTDYPGDRFTDTVSIACANASTQEFVLSPSVTQSWAVCTVDAVWSNQTVWGAGCKEKLCPVPSAPPSWTYQTRFFNESERNFTPLNVSANLATMTPFPTGQVAIFSLLQLSCPVGHKLPAGGPSEMTCQPNKTWSTYQLCERYQCADPPTLSNASIQSSFQNIPAESWRVYDWVEYVTQPGFRFSEHNITTWFAVCEFNSTQASAQWSIIPLIERVPCNATKSDLLSLPMISVTFTDYPGDRFTDTVSIACANASTQEFVLSPSVTQSWAVCTVDAVWSNQTVWGAGCKEKLCPVPSAPPSWTYQTRFFNESERNFTPLKVSANLATMTPFPTGQVAIFSLLQLSCPVGHKLPAGGPSEMTCQPNKTWSTYQLCERYQCTDPPTLSNASIQSSFQNIPAESWRVYDWVEYVTQPGFRFSEHNITTWFAVCDFNSTQTSAQWSIIPLIERVPCNATRSDLLSLPMISVTFPNYPGDRFTDTVSIACANTSTQEFVLSPSVTQSWAVCTVDTVWSNQTIWGAGCRAKLCPVLAGVPNQTYQSRVFNLASQKFESVNITTQLAVLTPWPSTQVPVYTRVSVTCPEGHVLPPASPSEVLCQPNKTWSDYRLCERLSCPAPPQLVNASLNGSLINDLANPSVWRVYDAAHYRAGKGMYFVDSLTKDWSLVCRYNSTSNSVYWSDVSSVARSACHRNISSISTINLLIVASSTGDLFADTAHLQCSNTSQQEFFTLPGTSELTTECLVNGSWSDEWKWSSGCQVKFCPSIVQPAMVQFSVQMHSDTAASVRNETHTAAGVQFSSTASAPVFTEVALSCPPGFKLPAGAPSFVICQPNQTWSDYRFCIRIPCPAPPIPYAAAIVRNRTSQPGSQYYLYDTVYYATAVGAIFTEVNTTWWFSTCLWNATGSGETYWTSVFPVDAGECTPNVETLRLIPNIAIIGNSSQLNQSITVRCTNSTGQEFVDSPSIVEFSSVCQFNGLWANFSQWSRGCTGKTCDPPSPRIEDRNVTEFDRVSMTTRRRKISLVGIKFTPAPNPNETLPAGTVLGISCSLDTLLPKGAPNFTVCQLDRTWSPFQYCQRQPCRLPPIIGHTTMENFDILEQFERYRVHDVVRYETYWNYRFRSSNQSVIFAVCEARTGQQYGEWSPVSEAYLYDGKVLNFACISLLHSHFQILFGLCETSKLFRRSMQTGHKTR</sequence>
<keyword evidence="11" id="KW-1185">Reference proteome</keyword>
<keyword evidence="2" id="KW-0732">Signal</keyword>
<feature type="domain" description="C-type lectin" evidence="7">
    <location>
        <begin position="350"/>
        <end position="432"/>
    </location>
</feature>
<dbReference type="PROSITE" id="PS50041">
    <property type="entry name" value="C_TYPE_LECTIN_2"/>
    <property type="match status" value="1"/>
</dbReference>
<dbReference type="EMBL" id="NIVC01000067">
    <property type="protein sequence ID" value="PAA91971.1"/>
    <property type="molecule type" value="Genomic_DNA"/>
</dbReference>
<dbReference type="CDD" id="cd00037">
    <property type="entry name" value="CLECT"/>
    <property type="match status" value="2"/>
</dbReference>
<dbReference type="InterPro" id="IPR000436">
    <property type="entry name" value="Sushi_SCR_CCP_dom"/>
</dbReference>
<dbReference type="InterPro" id="IPR035976">
    <property type="entry name" value="Sushi/SCR/CCP_sf"/>
</dbReference>
<dbReference type="InterPro" id="IPR001304">
    <property type="entry name" value="C-type_lectin-like"/>
</dbReference>
<dbReference type="PANTHER" id="PTHR19325:SF575">
    <property type="entry name" value="LOCOMOTION-RELATED PROTEIN HIKARU GENKI"/>
    <property type="match status" value="1"/>
</dbReference>
<evidence type="ECO:0000256" key="2">
    <source>
        <dbReference type="ARBA" id="ARBA00022729"/>
    </source>
</evidence>
<comment type="caution">
    <text evidence="10">The sequence shown here is derived from an EMBL/GenBank/DDBJ whole genome shotgun (WGS) entry which is preliminary data.</text>
</comment>
<proteinExistence type="predicted"/>
<dbReference type="PROSITE" id="PS51212">
    <property type="entry name" value="WSC"/>
    <property type="match status" value="3"/>
</dbReference>
<name>A0A267H106_9PLAT</name>
<evidence type="ECO:0000256" key="6">
    <source>
        <dbReference type="PROSITE-ProRule" id="PRU00302"/>
    </source>
</evidence>
<keyword evidence="3" id="KW-0677">Repeat</keyword>
<evidence type="ECO:0000259" key="7">
    <source>
        <dbReference type="PROSITE" id="PS50041"/>
    </source>
</evidence>
<dbReference type="SMART" id="SM00034">
    <property type="entry name" value="CLECT"/>
    <property type="match status" value="2"/>
</dbReference>
<evidence type="ECO:0008006" key="12">
    <source>
        <dbReference type="Google" id="ProtNLM"/>
    </source>
</evidence>
<reference evidence="10 11" key="1">
    <citation type="submission" date="2017-06" db="EMBL/GenBank/DDBJ databases">
        <title>A platform for efficient transgenesis in Macrostomum lignano, a flatworm model organism for stem cell research.</title>
        <authorList>
            <person name="Berezikov E."/>
        </authorList>
    </citation>
    <scope>NUCLEOTIDE SEQUENCE [LARGE SCALE GENOMIC DNA]</scope>
    <source>
        <strain evidence="10">DV1</strain>
        <tissue evidence="10">Whole organism</tissue>
    </source>
</reference>
<dbReference type="Pfam" id="PF00059">
    <property type="entry name" value="Lectin_C"/>
    <property type="match status" value="1"/>
</dbReference>
<dbReference type="SUPFAM" id="SSF56436">
    <property type="entry name" value="C-type lectin-like"/>
    <property type="match status" value="3"/>
</dbReference>
<dbReference type="Gene3D" id="2.10.70.10">
    <property type="entry name" value="Complement Module, domain 1"/>
    <property type="match status" value="1"/>
</dbReference>
<dbReference type="Gene3D" id="3.10.100.10">
    <property type="entry name" value="Mannose-Binding Protein A, subunit A"/>
    <property type="match status" value="2"/>
</dbReference>
<dbReference type="InterPro" id="IPR002889">
    <property type="entry name" value="WSC_carb-bd"/>
</dbReference>
<dbReference type="OrthoDB" id="2019572at2759"/>
<evidence type="ECO:0000256" key="1">
    <source>
        <dbReference type="ARBA" id="ARBA00022659"/>
    </source>
</evidence>
<evidence type="ECO:0000259" key="8">
    <source>
        <dbReference type="PROSITE" id="PS50923"/>
    </source>
</evidence>
<dbReference type="SMART" id="SM00032">
    <property type="entry name" value="CCP"/>
    <property type="match status" value="9"/>
</dbReference>
<dbReference type="InterPro" id="IPR016186">
    <property type="entry name" value="C-type_lectin-like/link_sf"/>
</dbReference>
<feature type="domain" description="WSC" evidence="9">
    <location>
        <begin position="197"/>
        <end position="296"/>
    </location>
</feature>
<evidence type="ECO:0000313" key="10">
    <source>
        <dbReference type="EMBL" id="PAA91971.1"/>
    </source>
</evidence>
<evidence type="ECO:0000259" key="9">
    <source>
        <dbReference type="PROSITE" id="PS51212"/>
    </source>
</evidence>
<organism evidence="10 11">
    <name type="scientific">Macrostomum lignano</name>
    <dbReference type="NCBI Taxonomy" id="282301"/>
    <lineage>
        <taxon>Eukaryota</taxon>
        <taxon>Metazoa</taxon>
        <taxon>Spiralia</taxon>
        <taxon>Lophotrochozoa</taxon>
        <taxon>Platyhelminthes</taxon>
        <taxon>Rhabditophora</taxon>
        <taxon>Macrostomorpha</taxon>
        <taxon>Macrostomida</taxon>
        <taxon>Macrostomidae</taxon>
        <taxon>Macrostomum</taxon>
    </lineage>
</organism>
<dbReference type="PROSITE" id="PS50923">
    <property type="entry name" value="SUSHI"/>
    <property type="match status" value="1"/>
</dbReference>
<dbReference type="InterPro" id="IPR016187">
    <property type="entry name" value="CTDL_fold"/>
</dbReference>
<evidence type="ECO:0000256" key="3">
    <source>
        <dbReference type="ARBA" id="ARBA00022737"/>
    </source>
</evidence>
<keyword evidence="5" id="KW-0325">Glycoprotein</keyword>
<keyword evidence="1 6" id="KW-0768">Sushi</keyword>